<keyword evidence="3" id="KW-0443">Lipid metabolism</keyword>
<evidence type="ECO:0000256" key="3">
    <source>
        <dbReference type="ARBA" id="ARBA00023098"/>
    </source>
</evidence>
<comment type="caution">
    <text evidence="7">The sequence shown here is derived from an EMBL/GenBank/DDBJ whole genome shotgun (WGS) entry which is preliminary data.</text>
</comment>
<dbReference type="InterPro" id="IPR010802">
    <property type="entry name" value="DUF1400"/>
</dbReference>
<organism evidence="7 8">
    <name type="scientific">Chroococcidiopsis cubana SAG 39.79</name>
    <dbReference type="NCBI Taxonomy" id="388085"/>
    <lineage>
        <taxon>Bacteria</taxon>
        <taxon>Bacillati</taxon>
        <taxon>Cyanobacteriota</taxon>
        <taxon>Cyanophyceae</taxon>
        <taxon>Chroococcidiopsidales</taxon>
        <taxon>Chroococcidiopsidaceae</taxon>
        <taxon>Chroococcidiopsis</taxon>
    </lineage>
</organism>
<dbReference type="RefSeq" id="WP_106170155.1">
    <property type="nucleotide sequence ID" value="NZ_RSCK01000043.1"/>
</dbReference>
<dbReference type="PANTHER" id="PTHR10272">
    <property type="entry name" value="PLATELET-ACTIVATING FACTOR ACETYLHYDROLASE"/>
    <property type="match status" value="1"/>
</dbReference>
<evidence type="ECO:0000256" key="5">
    <source>
        <dbReference type="SAM" id="SignalP"/>
    </source>
</evidence>
<dbReference type="Pfam" id="PF03403">
    <property type="entry name" value="PAF-AH_p_II"/>
    <property type="match status" value="1"/>
</dbReference>
<keyword evidence="2" id="KW-0442">Lipid degradation</keyword>
<evidence type="ECO:0000256" key="1">
    <source>
        <dbReference type="ARBA" id="ARBA00022801"/>
    </source>
</evidence>
<dbReference type="Proteomes" id="UP000282574">
    <property type="component" value="Unassembled WGS sequence"/>
</dbReference>
<feature type="domain" description="DUF1400" evidence="6">
    <location>
        <begin position="33"/>
        <end position="160"/>
    </location>
</feature>
<keyword evidence="5" id="KW-0732">Signal</keyword>
<feature type="signal peptide" evidence="5">
    <location>
        <begin position="1"/>
        <end position="33"/>
    </location>
</feature>
<dbReference type="PANTHER" id="PTHR10272:SF13">
    <property type="entry name" value="POLY(ETHYLENE TEREPHTHALATE) HYDROLASE"/>
    <property type="match status" value="1"/>
</dbReference>
<evidence type="ECO:0000256" key="2">
    <source>
        <dbReference type="ARBA" id="ARBA00022963"/>
    </source>
</evidence>
<dbReference type="SUPFAM" id="SSF53474">
    <property type="entry name" value="alpha/beta-Hydrolases"/>
    <property type="match status" value="1"/>
</dbReference>
<evidence type="ECO:0000313" key="7">
    <source>
        <dbReference type="EMBL" id="RUT10430.1"/>
    </source>
</evidence>
<dbReference type="Gene3D" id="3.40.50.1820">
    <property type="entry name" value="alpha/beta hydrolase"/>
    <property type="match status" value="1"/>
</dbReference>
<dbReference type="GO" id="GO:0003847">
    <property type="term" value="F:1-alkyl-2-acetylglycerophosphocholine esterase activity"/>
    <property type="evidence" value="ECO:0007669"/>
    <property type="project" value="TreeGrafter"/>
</dbReference>
<feature type="compositionally biased region" description="Basic and acidic residues" evidence="4">
    <location>
        <begin position="243"/>
        <end position="256"/>
    </location>
</feature>
<sequence length="591" mass="65060">MLQKLLSSKLYKSLGIALSLLLFPATGVQTAVAADRIYATYGAFESSVAIEDLAEFAKTGKIQGGLIDYARRLTPAQLARLRSILTAPVDLTPVAISQFLYSSIGETLLQRLGQIVQTEARLPGFYAIRSALILAAAENRQGFTLLDVLRQFPTNGIRVNLGQSLEIVEELQAVINRTNEAIALVQRQSAAAAINQQPANFSQLPDLRQRGSFTWTKRTLELYDPSRDRAFIADLYLPREQGRVGSRDELGEERTRGQGRQGGQESNYQQPTTLNQQLFTNYQLPITNHRRFPVIVISHGLGSDRNTFRYLAQQLASYGFAVAVPEHPNSNAEQLRSLLNGRATAVTPPREFINRPLDVSYLLDVLAQLNRTDPSFALNLQQVGVVGHSYGGYTALALAGAKLNFDQLQQDCQNLDETFNLSLLLQCRTLELPRTQYNLRDKRIKAAIAINPIGSSLFGKAGLSQIKIPVTIASSSEDKVAPALPEQILPFTWLTARNKYLLLLAGGTHFSAADKSDPGSEPLPIPESVIGPDPALARGYLGAWSVAFFETYIATSQQYRPYLSADYARFISQPPLTLSLVQSLPLDNLTQ</sequence>
<keyword evidence="8" id="KW-1185">Reference proteome</keyword>
<evidence type="ECO:0000313" key="8">
    <source>
        <dbReference type="Proteomes" id="UP000282574"/>
    </source>
</evidence>
<evidence type="ECO:0000259" key="6">
    <source>
        <dbReference type="Pfam" id="PF07176"/>
    </source>
</evidence>
<dbReference type="AlphaFoldDB" id="A0AB37UFP6"/>
<dbReference type="Pfam" id="PF07176">
    <property type="entry name" value="DUF1400"/>
    <property type="match status" value="1"/>
</dbReference>
<dbReference type="EMBL" id="RSCK01000043">
    <property type="protein sequence ID" value="RUT10430.1"/>
    <property type="molecule type" value="Genomic_DNA"/>
</dbReference>
<evidence type="ECO:0000256" key="4">
    <source>
        <dbReference type="SAM" id="MobiDB-lite"/>
    </source>
</evidence>
<feature type="region of interest" description="Disordered" evidence="4">
    <location>
        <begin position="243"/>
        <end position="270"/>
    </location>
</feature>
<name>A0AB37UFP6_9CYAN</name>
<accession>A0AB37UFP6</accession>
<feature type="chain" id="PRO_5044249003" description="DUF1400 domain-containing protein" evidence="5">
    <location>
        <begin position="34"/>
        <end position="591"/>
    </location>
</feature>
<keyword evidence="1" id="KW-0378">Hydrolase</keyword>
<proteinExistence type="predicted"/>
<dbReference type="InterPro" id="IPR029058">
    <property type="entry name" value="AB_hydrolase_fold"/>
</dbReference>
<gene>
    <name evidence="7" type="ORF">DSM107010_43180</name>
</gene>
<reference evidence="7 8" key="1">
    <citation type="journal article" date="2019" name="Genome Biol. Evol.">
        <title>Day and night: Metabolic profiles and evolutionary relationships of six axenic non-marine cyanobacteria.</title>
        <authorList>
            <person name="Will S.E."/>
            <person name="Henke P."/>
            <person name="Boedeker C."/>
            <person name="Huang S."/>
            <person name="Brinkmann H."/>
            <person name="Rohde M."/>
            <person name="Jarek M."/>
            <person name="Friedl T."/>
            <person name="Seufert S."/>
            <person name="Schumacher M."/>
            <person name="Overmann J."/>
            <person name="Neumann-Schaal M."/>
            <person name="Petersen J."/>
        </authorList>
    </citation>
    <scope>NUCLEOTIDE SEQUENCE [LARGE SCALE GENOMIC DNA]</scope>
    <source>
        <strain evidence="7 8">SAG 39.79</strain>
    </source>
</reference>
<protein>
    <recommendedName>
        <fullName evidence="6">DUF1400 domain-containing protein</fullName>
    </recommendedName>
</protein>
<dbReference type="GO" id="GO:0016042">
    <property type="term" value="P:lipid catabolic process"/>
    <property type="evidence" value="ECO:0007669"/>
    <property type="project" value="UniProtKB-KW"/>
</dbReference>